<evidence type="ECO:0000313" key="2">
    <source>
        <dbReference type="EMBL" id="RUO38873.1"/>
    </source>
</evidence>
<protein>
    <recommendedName>
        <fullName evidence="4">DUF3016 domain-containing protein</fullName>
    </recommendedName>
</protein>
<dbReference type="RefSeq" id="WP_126757987.1">
    <property type="nucleotide sequence ID" value="NZ_PIPQ01000008.1"/>
</dbReference>
<accession>A0A432WYL6</accession>
<dbReference type="OrthoDB" id="195620at2"/>
<dbReference type="InterPro" id="IPR021557">
    <property type="entry name" value="DUF3016"/>
</dbReference>
<evidence type="ECO:0000256" key="1">
    <source>
        <dbReference type="SAM" id="SignalP"/>
    </source>
</evidence>
<feature type="signal peptide" evidence="1">
    <location>
        <begin position="1"/>
        <end position="21"/>
    </location>
</feature>
<comment type="caution">
    <text evidence="2">The sequence shown here is derived from an EMBL/GenBank/DDBJ whole genome shotgun (WGS) entry which is preliminary data.</text>
</comment>
<dbReference type="AlphaFoldDB" id="A0A432WYL6"/>
<dbReference type="Pfam" id="PF11454">
    <property type="entry name" value="DUF3016"/>
    <property type="match status" value="1"/>
</dbReference>
<organism evidence="2 3">
    <name type="scientific">Aliidiomarina taiwanensis</name>
    <dbReference type="NCBI Taxonomy" id="946228"/>
    <lineage>
        <taxon>Bacteria</taxon>
        <taxon>Pseudomonadati</taxon>
        <taxon>Pseudomonadota</taxon>
        <taxon>Gammaproteobacteria</taxon>
        <taxon>Alteromonadales</taxon>
        <taxon>Idiomarinaceae</taxon>
        <taxon>Aliidiomarina</taxon>
    </lineage>
</organism>
<keyword evidence="3" id="KW-1185">Reference proteome</keyword>
<keyword evidence="1" id="KW-0732">Signal</keyword>
<reference evidence="2 3" key="1">
    <citation type="journal article" date="2011" name="Front. Microbiol.">
        <title>Genomic signatures of strain selection and enhancement in Bacillus atrophaeus var. globigii, a historical biowarfare simulant.</title>
        <authorList>
            <person name="Gibbons H.S."/>
            <person name="Broomall S.M."/>
            <person name="McNew L.A."/>
            <person name="Daligault H."/>
            <person name="Chapman C."/>
            <person name="Bruce D."/>
            <person name="Karavis M."/>
            <person name="Krepps M."/>
            <person name="McGregor P.A."/>
            <person name="Hong C."/>
            <person name="Park K.H."/>
            <person name="Akmal A."/>
            <person name="Feldman A."/>
            <person name="Lin J.S."/>
            <person name="Chang W.E."/>
            <person name="Higgs B.W."/>
            <person name="Demirev P."/>
            <person name="Lindquist J."/>
            <person name="Liem A."/>
            <person name="Fochler E."/>
            <person name="Read T.D."/>
            <person name="Tapia R."/>
            <person name="Johnson S."/>
            <person name="Bishop-Lilly K.A."/>
            <person name="Detter C."/>
            <person name="Han C."/>
            <person name="Sozhamannan S."/>
            <person name="Rosenzweig C.N."/>
            <person name="Skowronski E.W."/>
        </authorList>
    </citation>
    <scope>NUCLEOTIDE SEQUENCE [LARGE SCALE GENOMIC DNA]</scope>
    <source>
        <strain evidence="2 3">AIT1</strain>
    </source>
</reference>
<evidence type="ECO:0000313" key="3">
    <source>
        <dbReference type="Proteomes" id="UP000286976"/>
    </source>
</evidence>
<gene>
    <name evidence="2" type="ORF">CWE15_10225</name>
</gene>
<dbReference type="Proteomes" id="UP000286976">
    <property type="component" value="Unassembled WGS sequence"/>
</dbReference>
<evidence type="ECO:0008006" key="4">
    <source>
        <dbReference type="Google" id="ProtNLM"/>
    </source>
</evidence>
<sequence length="171" mass="20410">MMMKMYGMLVLLSFVSVTAWAGTAEVSWHEPEKYRDVRAGEEIQSRFEKRIFEEFEMYFDYITDRLPEGYTLKLKVTDLDLAGEVIFNTDLGRMQMLRVVKSNDFPRIEFSYQLLNEKGVQVEAGEERLRGRELPGQGRIARQARPQHDLLDYEKAMIERWFRFRFENYVK</sequence>
<name>A0A432WYL6_9GAMM</name>
<feature type="chain" id="PRO_5019374838" description="DUF3016 domain-containing protein" evidence="1">
    <location>
        <begin position="22"/>
        <end position="171"/>
    </location>
</feature>
<dbReference type="EMBL" id="PIPQ01000008">
    <property type="protein sequence ID" value="RUO38873.1"/>
    <property type="molecule type" value="Genomic_DNA"/>
</dbReference>
<proteinExistence type="predicted"/>